<evidence type="ECO:0000313" key="3">
    <source>
        <dbReference type="Proteomes" id="UP001600888"/>
    </source>
</evidence>
<proteinExistence type="predicted"/>
<name>A0ABR4E9B8_9PEZI</name>
<dbReference type="Proteomes" id="UP001600888">
    <property type="component" value="Unassembled WGS sequence"/>
</dbReference>
<organism evidence="2 3">
    <name type="scientific">Diaporthe vaccinii</name>
    <dbReference type="NCBI Taxonomy" id="105482"/>
    <lineage>
        <taxon>Eukaryota</taxon>
        <taxon>Fungi</taxon>
        <taxon>Dikarya</taxon>
        <taxon>Ascomycota</taxon>
        <taxon>Pezizomycotina</taxon>
        <taxon>Sordariomycetes</taxon>
        <taxon>Sordariomycetidae</taxon>
        <taxon>Diaporthales</taxon>
        <taxon>Diaporthaceae</taxon>
        <taxon>Diaporthe</taxon>
        <taxon>Diaporthe eres species complex</taxon>
    </lineage>
</organism>
<dbReference type="EMBL" id="JBAWTH010000080">
    <property type="protein sequence ID" value="KAL2279027.1"/>
    <property type="molecule type" value="Genomic_DNA"/>
</dbReference>
<keyword evidence="3" id="KW-1185">Reference proteome</keyword>
<feature type="compositionally biased region" description="Polar residues" evidence="1">
    <location>
        <begin position="68"/>
        <end position="95"/>
    </location>
</feature>
<gene>
    <name evidence="2" type="ORF">FJTKL_14005</name>
</gene>
<evidence type="ECO:0000313" key="2">
    <source>
        <dbReference type="EMBL" id="KAL2279027.1"/>
    </source>
</evidence>
<reference evidence="2 3" key="1">
    <citation type="submission" date="2024-03" db="EMBL/GenBank/DDBJ databases">
        <title>A high-quality draft genome sequence of Diaporthe vaccinii, a causative agent of upright dieback and viscid rot disease in cranberry plants.</title>
        <authorList>
            <person name="Sarrasin M."/>
            <person name="Lang B.F."/>
            <person name="Burger G."/>
        </authorList>
    </citation>
    <scope>NUCLEOTIDE SEQUENCE [LARGE SCALE GENOMIC DNA]</scope>
    <source>
        <strain evidence="2 3">IS7</strain>
    </source>
</reference>
<protein>
    <submittedName>
        <fullName evidence="2">Uncharacterized protein</fullName>
    </submittedName>
</protein>
<accession>A0ABR4E9B8</accession>
<comment type="caution">
    <text evidence="2">The sequence shown here is derived from an EMBL/GenBank/DDBJ whole genome shotgun (WGS) entry which is preliminary data.</text>
</comment>
<evidence type="ECO:0000256" key="1">
    <source>
        <dbReference type="SAM" id="MobiDB-lite"/>
    </source>
</evidence>
<feature type="region of interest" description="Disordered" evidence="1">
    <location>
        <begin position="64"/>
        <end position="95"/>
    </location>
</feature>
<sequence length="102" mass="11254">MCSGRVLQQDTRVHHIWSSQAPGFAAPGAVAHVIIPASLPLLSNYLYAEHFSYSLVGWSLREERDPNRQPSRSSPGISHSECNASSQPQKKVQENVSVLMLI</sequence>